<dbReference type="GO" id="GO:0016829">
    <property type="term" value="F:lyase activity"/>
    <property type="evidence" value="ECO:0007669"/>
    <property type="project" value="UniProtKB-KW"/>
</dbReference>
<feature type="compositionally biased region" description="Polar residues" evidence="12">
    <location>
        <begin position="463"/>
        <end position="474"/>
    </location>
</feature>
<keyword evidence="6" id="KW-0190">Covalent protein-DNA linkage</keyword>
<dbReference type="SUPFAM" id="SSF56808">
    <property type="entry name" value="Ribosomal protein L1"/>
    <property type="match status" value="1"/>
</dbReference>
<organism evidence="13 14">
    <name type="scientific">Scylla paramamosain</name>
    <name type="common">Mud crab</name>
    <dbReference type="NCBI Taxonomy" id="85552"/>
    <lineage>
        <taxon>Eukaryota</taxon>
        <taxon>Metazoa</taxon>
        <taxon>Ecdysozoa</taxon>
        <taxon>Arthropoda</taxon>
        <taxon>Crustacea</taxon>
        <taxon>Multicrustacea</taxon>
        <taxon>Malacostraca</taxon>
        <taxon>Eumalacostraca</taxon>
        <taxon>Eucarida</taxon>
        <taxon>Decapoda</taxon>
        <taxon>Pleocyemata</taxon>
        <taxon>Brachyura</taxon>
        <taxon>Eubrachyura</taxon>
        <taxon>Portunoidea</taxon>
        <taxon>Portunidae</taxon>
        <taxon>Portuninae</taxon>
        <taxon>Scylla</taxon>
    </lineage>
</organism>
<sequence length="981" mass="110572">MCGRTACTLAPDELCRACSVRTVGADGQKQYQPLAWRDHPNNQSYSPSTNMAPSRFTPVIISEHQQRGVKRSQEGEEQPPQRIIQPMKWGLIPPFHKGPSAEGHGYSTTNSRLEDVETKATYKPCLAKGQRCVVLCDGFYEWQSTKGTKNKQPYFIYASQPKEIKIWDRDSWDKPDVWSEEEGWKGPQLLKMAGLFSYWKSSEGEEVMSYSVLTTEASKKFSVLHTRVPVILETDEEVEMWLDSARVNYKEALQMLRLKDEAELEWHPVSTEVNNSRNQQPDLQQPVSLDKKPPNTAGSSISKADVAARCWRRRLHINVTSWSGWCRRLASISVPSAERTWGQDHLEADVILSQHYKDGSVPKPTKTADSKTKPKKNFKNSIKKDNSSGSAPKPTKTTDSKTQPTLKAKKNLKNGIKKDNSSSSVPKLTKTTDSKTQPTLRAKKNLKNGIKKNNPSGSVPKPTKTTDSKTQTNSSKKKENEGRPQSKIRNQKKTKGGKAKQNIAKKPKLSVKRIGRAAKKDQKLMKRFANNVKEAPKNKVTKVDPAQLISLELVQAAVSGLRKLPSFGKTERKSLHDITDVDERFVYLQVTLCKLPNVTDDFHLTRPATVSVYLPNSLVTDNTDVILITKDLQRGIKKDHQNSLNYFKELLRIKEATSLINEIIPLRQLKVEYREFEAKRLLANRTDMLLCDDTVMRFIPKFLTKHFFTKKKLPVQVNLKAKDLQKEILHALSVSKIFFSMRGNSHLMKIGRMSQTDDEIQQNVLAAVQKLASHAPGEWGNIQSLNLKLEGTISIPLYVKIDSLNKVKAVAAQPLFPGSPVSGTLTTQPGRCITVFPDGSVTVTSLAKNRSRLAEENETKNEIKKPESKDVKKGKRGKRSAKSKSKVELPETETEVSTTKEEAKKKKNTKRKMTEKTTNKAKKQKKVEGSDSDSEEDDLEEQEMTYLRQLNQEESTGGQEEDEDSEEDVWADSDSDMEDGD</sequence>
<dbReference type="Pfam" id="PF02586">
    <property type="entry name" value="SRAP"/>
    <property type="match status" value="1"/>
</dbReference>
<dbReference type="Pfam" id="PF00687">
    <property type="entry name" value="Ribosomal_L1"/>
    <property type="match status" value="1"/>
</dbReference>
<keyword evidence="14" id="KW-1185">Reference proteome</keyword>
<feature type="compositionally biased region" description="Basic residues" evidence="12">
    <location>
        <begin position="489"/>
        <end position="517"/>
    </location>
</feature>
<feature type="compositionally biased region" description="Polar residues" evidence="12">
    <location>
        <begin position="271"/>
        <end position="287"/>
    </location>
</feature>
<accession>A0AAW0T6J3</accession>
<feature type="compositionally biased region" description="Basic and acidic residues" evidence="12">
    <location>
        <begin position="852"/>
        <end position="871"/>
    </location>
</feature>
<feature type="region of interest" description="Disordered" evidence="12">
    <location>
        <begin position="851"/>
        <end position="981"/>
    </location>
</feature>
<dbReference type="GO" id="GO:0008233">
    <property type="term" value="F:peptidase activity"/>
    <property type="evidence" value="ECO:0007669"/>
    <property type="project" value="UniProtKB-KW"/>
</dbReference>
<feature type="compositionally biased region" description="Basic residues" evidence="12">
    <location>
        <begin position="872"/>
        <end position="884"/>
    </location>
</feature>
<feature type="compositionally biased region" description="Polar residues" evidence="12">
    <location>
        <begin position="395"/>
        <end position="405"/>
    </location>
</feature>
<dbReference type="EMBL" id="JARAKH010000038">
    <property type="protein sequence ID" value="KAK8383239.1"/>
    <property type="molecule type" value="Genomic_DNA"/>
</dbReference>
<feature type="compositionally biased region" description="Basic and acidic residues" evidence="12">
    <location>
        <begin position="357"/>
        <end position="372"/>
    </location>
</feature>
<evidence type="ECO:0000256" key="9">
    <source>
        <dbReference type="ARBA" id="ARBA00030390"/>
    </source>
</evidence>
<evidence type="ECO:0000256" key="12">
    <source>
        <dbReference type="SAM" id="MobiDB-lite"/>
    </source>
</evidence>
<gene>
    <name evidence="13" type="ORF">O3P69_011623</name>
</gene>
<dbReference type="InterPro" id="IPR036590">
    <property type="entry name" value="SRAP-like"/>
</dbReference>
<evidence type="ECO:0000256" key="10">
    <source>
        <dbReference type="ARBA" id="ARBA00030898"/>
    </source>
</evidence>
<comment type="similarity">
    <text evidence="1">Belongs to the SOS response-associated peptidase family.</text>
</comment>
<evidence type="ECO:0000256" key="7">
    <source>
        <dbReference type="ARBA" id="ARBA00023125"/>
    </source>
</evidence>
<evidence type="ECO:0000256" key="3">
    <source>
        <dbReference type="ARBA" id="ARBA00022670"/>
    </source>
</evidence>
<feature type="compositionally biased region" description="Basic residues" evidence="12">
    <location>
        <begin position="441"/>
        <end position="450"/>
    </location>
</feature>
<keyword evidence="8" id="KW-0456">Lyase</keyword>
<dbReference type="Proteomes" id="UP001487740">
    <property type="component" value="Unassembled WGS sequence"/>
</dbReference>
<dbReference type="GO" id="GO:0106300">
    <property type="term" value="P:protein-DNA covalent cross-linking repair"/>
    <property type="evidence" value="ECO:0007669"/>
    <property type="project" value="InterPro"/>
</dbReference>
<evidence type="ECO:0000313" key="14">
    <source>
        <dbReference type="Proteomes" id="UP001487740"/>
    </source>
</evidence>
<name>A0AAW0T6J3_SCYPA</name>
<dbReference type="PANTHER" id="PTHR13604:SF0">
    <property type="entry name" value="ABASIC SITE PROCESSING PROTEIN HMCES"/>
    <property type="match status" value="1"/>
</dbReference>
<evidence type="ECO:0000256" key="4">
    <source>
        <dbReference type="ARBA" id="ARBA00022763"/>
    </source>
</evidence>
<dbReference type="InterPro" id="IPR016095">
    <property type="entry name" value="Ribosomal_uL1_3-a/b-sand"/>
</dbReference>
<keyword evidence="7" id="KW-0238">DNA-binding</keyword>
<dbReference type="InterPro" id="IPR028364">
    <property type="entry name" value="Ribosomal_uL1/biogenesis"/>
</dbReference>
<protein>
    <recommendedName>
        <fullName evidence="2">Abasic site processing protein HMCES</fullName>
    </recommendedName>
    <alternativeName>
        <fullName evidence="9">Embryonic stem cell-specific 5-hydroxymethylcytosine-binding protein</fullName>
    </alternativeName>
    <alternativeName>
        <fullName evidence="10">Peptidase HMCES</fullName>
    </alternativeName>
    <alternativeName>
        <fullName evidence="11">SRAP domain-containing protein 1</fullName>
    </alternativeName>
</protein>
<dbReference type="SUPFAM" id="SSF143081">
    <property type="entry name" value="BB1717-like"/>
    <property type="match status" value="1"/>
</dbReference>
<feature type="compositionally biased region" description="Polar residues" evidence="12">
    <location>
        <begin position="41"/>
        <end position="52"/>
    </location>
</feature>
<feature type="region of interest" description="Disordered" evidence="12">
    <location>
        <begin position="357"/>
        <end position="520"/>
    </location>
</feature>
<dbReference type="GO" id="GO:0003697">
    <property type="term" value="F:single-stranded DNA binding"/>
    <property type="evidence" value="ECO:0007669"/>
    <property type="project" value="InterPro"/>
</dbReference>
<dbReference type="InterPro" id="IPR023674">
    <property type="entry name" value="Ribosomal_uL1-like"/>
</dbReference>
<dbReference type="AlphaFoldDB" id="A0AAW0T6J3"/>
<comment type="caution">
    <text evidence="13">The sequence shown here is derived from an EMBL/GenBank/DDBJ whole genome shotgun (WGS) entry which is preliminary data.</text>
</comment>
<feature type="compositionally biased region" description="Acidic residues" evidence="12">
    <location>
        <begin position="959"/>
        <end position="981"/>
    </location>
</feature>
<keyword evidence="5" id="KW-0378">Hydrolase</keyword>
<feature type="compositionally biased region" description="Polar residues" evidence="12">
    <location>
        <begin position="421"/>
        <end position="439"/>
    </location>
</feature>
<feature type="region of interest" description="Disordered" evidence="12">
    <location>
        <begin position="271"/>
        <end position="303"/>
    </location>
</feature>
<dbReference type="GO" id="GO:0006508">
    <property type="term" value="P:proteolysis"/>
    <property type="evidence" value="ECO:0007669"/>
    <property type="project" value="UniProtKB-KW"/>
</dbReference>
<evidence type="ECO:0000313" key="13">
    <source>
        <dbReference type="EMBL" id="KAK8383239.1"/>
    </source>
</evidence>
<dbReference type="Gene3D" id="3.40.50.790">
    <property type="match status" value="1"/>
</dbReference>
<feature type="region of interest" description="Disordered" evidence="12">
    <location>
        <begin position="31"/>
        <end position="54"/>
    </location>
</feature>
<evidence type="ECO:0000256" key="5">
    <source>
        <dbReference type="ARBA" id="ARBA00022801"/>
    </source>
</evidence>
<evidence type="ECO:0000256" key="6">
    <source>
        <dbReference type="ARBA" id="ARBA00023124"/>
    </source>
</evidence>
<feature type="compositionally biased region" description="Acidic residues" evidence="12">
    <location>
        <begin position="930"/>
        <end position="943"/>
    </location>
</feature>
<evidence type="ECO:0000256" key="1">
    <source>
        <dbReference type="ARBA" id="ARBA00008136"/>
    </source>
</evidence>
<dbReference type="InterPro" id="IPR003738">
    <property type="entry name" value="SRAP"/>
</dbReference>
<keyword evidence="3" id="KW-0645">Protease</keyword>
<reference evidence="13 14" key="1">
    <citation type="submission" date="2023-03" db="EMBL/GenBank/DDBJ databases">
        <title>High-quality genome of Scylla paramamosain provides insights in environmental adaptation.</title>
        <authorList>
            <person name="Zhang L."/>
        </authorList>
    </citation>
    <scope>NUCLEOTIDE SEQUENCE [LARGE SCALE GENOMIC DNA]</scope>
    <source>
        <strain evidence="13">LZ_2023a</strain>
        <tissue evidence="13">Muscle</tissue>
    </source>
</reference>
<dbReference type="PANTHER" id="PTHR13604">
    <property type="entry name" value="DC12-RELATED"/>
    <property type="match status" value="1"/>
</dbReference>
<evidence type="ECO:0000256" key="2">
    <source>
        <dbReference type="ARBA" id="ARBA00015888"/>
    </source>
</evidence>
<keyword evidence="4" id="KW-0227">DNA damage</keyword>
<evidence type="ECO:0000256" key="8">
    <source>
        <dbReference type="ARBA" id="ARBA00023239"/>
    </source>
</evidence>
<evidence type="ECO:0000256" key="11">
    <source>
        <dbReference type="ARBA" id="ARBA00031130"/>
    </source>
</evidence>
<proteinExistence type="inferred from homology"/>
<dbReference type="Gene3D" id="3.90.1680.10">
    <property type="entry name" value="SOS response associated peptidase-like"/>
    <property type="match status" value="1"/>
</dbReference>